<dbReference type="EMBL" id="CP109535">
    <property type="protein sequence ID" value="WTY99377.1"/>
    <property type="molecule type" value="Genomic_DNA"/>
</dbReference>
<gene>
    <name evidence="3" type="ORF">OG626_32995</name>
</gene>
<dbReference type="InterPro" id="IPR024083">
    <property type="entry name" value="Fumarase/histidase_N"/>
</dbReference>
<feature type="compositionally biased region" description="Basic and acidic residues" evidence="2">
    <location>
        <begin position="522"/>
        <end position="533"/>
    </location>
</feature>
<evidence type="ECO:0000256" key="1">
    <source>
        <dbReference type="ARBA" id="ARBA00023239"/>
    </source>
</evidence>
<dbReference type="InterPro" id="IPR022313">
    <property type="entry name" value="Phe/His_NH3-lyase_AS"/>
</dbReference>
<feature type="region of interest" description="Disordered" evidence="2">
    <location>
        <begin position="316"/>
        <end position="342"/>
    </location>
</feature>
<keyword evidence="1" id="KW-0456">Lyase</keyword>
<dbReference type="GO" id="GO:0016841">
    <property type="term" value="F:ammonia-lyase activity"/>
    <property type="evidence" value="ECO:0007669"/>
    <property type="project" value="InterPro"/>
</dbReference>
<evidence type="ECO:0000313" key="3">
    <source>
        <dbReference type="EMBL" id="WTY99377.1"/>
    </source>
</evidence>
<evidence type="ECO:0000256" key="2">
    <source>
        <dbReference type="SAM" id="MobiDB-lite"/>
    </source>
</evidence>
<dbReference type="CDD" id="cd00332">
    <property type="entry name" value="PAL-HAL"/>
    <property type="match status" value="1"/>
</dbReference>
<dbReference type="InterPro" id="IPR001106">
    <property type="entry name" value="Aromatic_Lyase"/>
</dbReference>
<dbReference type="PANTHER" id="PTHR10362">
    <property type="entry name" value="HISTIDINE AMMONIA-LYASE"/>
    <property type="match status" value="1"/>
</dbReference>
<reference evidence="3" key="1">
    <citation type="submission" date="2022-10" db="EMBL/GenBank/DDBJ databases">
        <title>The complete genomes of actinobacterial strains from the NBC collection.</title>
        <authorList>
            <person name="Joergensen T.S."/>
            <person name="Alvarez Arevalo M."/>
            <person name="Sterndorff E.B."/>
            <person name="Faurdal D."/>
            <person name="Vuksanovic O."/>
            <person name="Mourched A.-S."/>
            <person name="Charusanti P."/>
            <person name="Shaw S."/>
            <person name="Blin K."/>
            <person name="Weber T."/>
        </authorList>
    </citation>
    <scope>NUCLEOTIDE SEQUENCE</scope>
    <source>
        <strain evidence="3">NBC_01401</strain>
    </source>
</reference>
<dbReference type="AlphaFoldDB" id="A0AAU3H2G5"/>
<proteinExistence type="predicted"/>
<sequence length="541" mass="56722">MLTTTDSVSLTGPLDSPALLRAATPLTVTVDDAARSRLDRGRRLFHDLRHGDGDEAPAIYGATTGFGALVGFAGRPDEADQCDNTLAHLGAGQGPDLPQEICRAALLLRTRSLAQGLSGVSPEVVDRLAAMFATTFAPAVPRYGSVGASGDLIPLAYATQALRGRGHAYVDGRRMPAAEALTAAGLRPLALDGRDALALVNGTSVTTAALALAHDAVRAAHRSLMDLTCLLADLLGCDPGFLDEDLLRAYGHPGAIDTGAHMRRTLTGTMPSGTRPLQEPYSIRCSPQLLGAAEDALRYVDGVVAADLAGVSDNPLFFHDDHDQHEEHEDHDEYDDTEKKEAAGKAKVVHGGNFFGQPAAFAADLLASVTAQLGNLAERQLDLLMDPARNGGLPPMLATVPGAQHGLQGVQLATTAFVAEIRRAATPAGMQSLPTNLHNQDVVPFGTQAALRSYDMAELLGLLCGSLALGLRQTVHVGARRPTAPGCAELLDALIDLIPPVDPDRPLDADVRAAARLLATRDLPRPDVPDRGRAGVRTPGT</sequence>
<dbReference type="Gene3D" id="1.20.200.10">
    <property type="entry name" value="Fumarase/aspartase (Central domain)"/>
    <property type="match status" value="1"/>
</dbReference>
<dbReference type="InterPro" id="IPR008948">
    <property type="entry name" value="L-Aspartase-like"/>
</dbReference>
<feature type="compositionally biased region" description="Basic and acidic residues" evidence="2">
    <location>
        <begin position="318"/>
        <end position="328"/>
    </location>
</feature>
<dbReference type="Gene3D" id="1.10.275.10">
    <property type="entry name" value="Fumarase/aspartase (N-terminal domain)"/>
    <property type="match status" value="1"/>
</dbReference>
<dbReference type="SUPFAM" id="SSF48557">
    <property type="entry name" value="L-aspartase-like"/>
    <property type="match status" value="1"/>
</dbReference>
<name>A0AAU3H2G5_9ACTN</name>
<dbReference type="Pfam" id="PF00221">
    <property type="entry name" value="Lyase_aromatic"/>
    <property type="match status" value="1"/>
</dbReference>
<accession>A0AAU3H2G5</accession>
<protein>
    <submittedName>
        <fullName evidence="3">Aromatic amino acid ammonia-lyase</fullName>
    </submittedName>
</protein>
<feature type="region of interest" description="Disordered" evidence="2">
    <location>
        <begin position="522"/>
        <end position="541"/>
    </location>
</feature>
<organism evidence="3">
    <name type="scientific">Streptomyces sp. NBC_01401</name>
    <dbReference type="NCBI Taxonomy" id="2903854"/>
    <lineage>
        <taxon>Bacteria</taxon>
        <taxon>Bacillati</taxon>
        <taxon>Actinomycetota</taxon>
        <taxon>Actinomycetes</taxon>
        <taxon>Kitasatosporales</taxon>
        <taxon>Streptomycetaceae</taxon>
        <taxon>Streptomyces</taxon>
    </lineage>
</organism>
<dbReference type="PROSITE" id="PS00488">
    <property type="entry name" value="PAL_HISTIDASE"/>
    <property type="match status" value="1"/>
</dbReference>